<evidence type="ECO:0000256" key="1">
    <source>
        <dbReference type="SAM" id="SignalP"/>
    </source>
</evidence>
<dbReference type="PROSITE" id="PS51257">
    <property type="entry name" value="PROKAR_LIPOPROTEIN"/>
    <property type="match status" value="1"/>
</dbReference>
<feature type="chain" id="PRO_5045321609" evidence="1">
    <location>
        <begin position="22"/>
        <end position="126"/>
    </location>
</feature>
<dbReference type="Gene3D" id="2.60.40.420">
    <property type="entry name" value="Cupredoxins - blue copper proteins"/>
    <property type="match status" value="1"/>
</dbReference>
<feature type="signal peptide" evidence="1">
    <location>
        <begin position="1"/>
        <end position="21"/>
    </location>
</feature>
<comment type="caution">
    <text evidence="2">The sequence shown here is derived from an EMBL/GenBank/DDBJ whole genome shotgun (WGS) entry which is preliminary data.</text>
</comment>
<name>A0ABR8MVY3_9BACL</name>
<dbReference type="SUPFAM" id="SSF49503">
    <property type="entry name" value="Cupredoxins"/>
    <property type="match status" value="1"/>
</dbReference>
<accession>A0ABR8MVY3</accession>
<dbReference type="RefSeq" id="WP_191204361.1">
    <property type="nucleotide sequence ID" value="NZ_JACXZA010000003.1"/>
</dbReference>
<evidence type="ECO:0000313" key="3">
    <source>
        <dbReference type="Proteomes" id="UP000609346"/>
    </source>
</evidence>
<proteinExistence type="predicted"/>
<evidence type="ECO:0000313" key="2">
    <source>
        <dbReference type="EMBL" id="MBD3920112.1"/>
    </source>
</evidence>
<reference evidence="2 3" key="1">
    <citation type="submission" date="2020-09" db="EMBL/GenBank/DDBJ databases">
        <title>Paenibacillus sp. strain PR3 16S rRNA gene Genome sequencing and assembly.</title>
        <authorList>
            <person name="Kim J."/>
        </authorList>
    </citation>
    <scope>NUCLEOTIDE SEQUENCE [LARGE SCALE GENOMIC DNA]</scope>
    <source>
        <strain evidence="2 3">PR3</strain>
    </source>
</reference>
<sequence length="126" mass="13669">MNMKKSIAVSALAVMLTLALSACGSSSTTMNANISEPSEATEQLVIHAKNWEFDQEEYKVKLGEAVKISVESDSGFHGVKIKDTSFDIKTNESKILSFDKAGTYEIYCNIACGTGHTRMKAKIIVA</sequence>
<gene>
    <name evidence="2" type="ORF">H8B09_15210</name>
</gene>
<protein>
    <submittedName>
        <fullName evidence="2">Cupredoxin domain-containing protein</fullName>
    </submittedName>
</protein>
<organism evidence="2 3">
    <name type="scientific">Paenibacillus terricola</name>
    <dbReference type="NCBI Taxonomy" id="2763503"/>
    <lineage>
        <taxon>Bacteria</taxon>
        <taxon>Bacillati</taxon>
        <taxon>Bacillota</taxon>
        <taxon>Bacilli</taxon>
        <taxon>Bacillales</taxon>
        <taxon>Paenibacillaceae</taxon>
        <taxon>Paenibacillus</taxon>
    </lineage>
</organism>
<dbReference type="Proteomes" id="UP000609346">
    <property type="component" value="Unassembled WGS sequence"/>
</dbReference>
<keyword evidence="3" id="KW-1185">Reference proteome</keyword>
<keyword evidence="1" id="KW-0732">Signal</keyword>
<dbReference type="InterPro" id="IPR008972">
    <property type="entry name" value="Cupredoxin"/>
</dbReference>
<dbReference type="EMBL" id="JACXZA010000003">
    <property type="protein sequence ID" value="MBD3920112.1"/>
    <property type="molecule type" value="Genomic_DNA"/>
</dbReference>